<dbReference type="Gene3D" id="3.20.20.240">
    <property type="entry name" value="Methylmalonyl-CoA mutase"/>
    <property type="match status" value="1"/>
</dbReference>
<dbReference type="PANTHER" id="PTHR48101">
    <property type="entry name" value="METHYLMALONYL-COA MUTASE, MITOCHONDRIAL-RELATED"/>
    <property type="match status" value="1"/>
</dbReference>
<protein>
    <submittedName>
        <fullName evidence="7">Methylmalonyl-CoA mutase</fullName>
        <ecNumber evidence="7">5.4.99.2</ecNumber>
    </submittedName>
</protein>
<comment type="cofactor">
    <cofactor evidence="1">
        <name>adenosylcob(III)alamin</name>
        <dbReference type="ChEBI" id="CHEBI:18408"/>
    </cofactor>
</comment>
<dbReference type="OrthoDB" id="9762378at2"/>
<dbReference type="RefSeq" id="WP_115375391.1">
    <property type="nucleotide sequence ID" value="NZ_QASA01000001.1"/>
</dbReference>
<evidence type="ECO:0000256" key="5">
    <source>
        <dbReference type="ARBA" id="ARBA00023285"/>
    </source>
</evidence>
<dbReference type="GO" id="GO:0004494">
    <property type="term" value="F:methylmalonyl-CoA mutase activity"/>
    <property type="evidence" value="ECO:0007669"/>
    <property type="project" value="UniProtKB-EC"/>
</dbReference>
<dbReference type="GO" id="GO:0046872">
    <property type="term" value="F:metal ion binding"/>
    <property type="evidence" value="ECO:0007669"/>
    <property type="project" value="InterPro"/>
</dbReference>
<dbReference type="Pfam" id="PF01642">
    <property type="entry name" value="MM_CoA_mutase"/>
    <property type="match status" value="1"/>
</dbReference>
<keyword evidence="8" id="KW-1185">Reference proteome</keyword>
<evidence type="ECO:0000259" key="6">
    <source>
        <dbReference type="Pfam" id="PF01642"/>
    </source>
</evidence>
<dbReference type="SUPFAM" id="SSF52242">
    <property type="entry name" value="Cobalamin (vitamin B12)-binding domain"/>
    <property type="match status" value="1"/>
</dbReference>
<dbReference type="SUPFAM" id="SSF51703">
    <property type="entry name" value="Cobalamin (vitamin B12)-dependent enzymes"/>
    <property type="match status" value="1"/>
</dbReference>
<keyword evidence="3" id="KW-0846">Cobalamin</keyword>
<evidence type="ECO:0000256" key="3">
    <source>
        <dbReference type="ARBA" id="ARBA00022628"/>
    </source>
</evidence>
<evidence type="ECO:0000313" key="8">
    <source>
        <dbReference type="Proteomes" id="UP000253919"/>
    </source>
</evidence>
<evidence type="ECO:0000256" key="1">
    <source>
        <dbReference type="ARBA" id="ARBA00001922"/>
    </source>
</evidence>
<dbReference type="InterPro" id="IPR016176">
    <property type="entry name" value="Cbl-dep_enz_cat"/>
</dbReference>
<dbReference type="GO" id="GO:0031419">
    <property type="term" value="F:cobalamin binding"/>
    <property type="evidence" value="ECO:0007669"/>
    <property type="project" value="UniProtKB-KW"/>
</dbReference>
<evidence type="ECO:0000313" key="7">
    <source>
        <dbReference type="EMBL" id="RDC66544.1"/>
    </source>
</evidence>
<dbReference type="EC" id="5.4.99.2" evidence="7"/>
<name>A0A369QP94_9BACT</name>
<comment type="similarity">
    <text evidence="2">Belongs to the methylmalonyl-CoA mutase family.</text>
</comment>
<proteinExistence type="inferred from homology"/>
<gene>
    <name evidence="7" type="ORF">AHMF7616_05175</name>
</gene>
<accession>A0A369QP94</accession>
<keyword evidence="4 7" id="KW-0413">Isomerase</keyword>
<comment type="caution">
    <text evidence="7">The sequence shown here is derived from an EMBL/GenBank/DDBJ whole genome shotgun (WGS) entry which is preliminary data.</text>
</comment>
<dbReference type="PANTHER" id="PTHR48101:SF1">
    <property type="entry name" value="METHYLMALONYL-COA MUTASE, LARGE SUBUNIT"/>
    <property type="match status" value="1"/>
</dbReference>
<feature type="domain" description="Methylmalonyl-CoA mutase alpha/beta chain catalytic" evidence="6">
    <location>
        <begin position="122"/>
        <end position="448"/>
    </location>
</feature>
<keyword evidence="5" id="KW-0170">Cobalt</keyword>
<organism evidence="7 8">
    <name type="scientific">Adhaeribacter pallidiroseus</name>
    <dbReference type="NCBI Taxonomy" id="2072847"/>
    <lineage>
        <taxon>Bacteria</taxon>
        <taxon>Pseudomonadati</taxon>
        <taxon>Bacteroidota</taxon>
        <taxon>Cytophagia</taxon>
        <taxon>Cytophagales</taxon>
        <taxon>Hymenobacteraceae</taxon>
        <taxon>Adhaeribacter</taxon>
    </lineage>
</organism>
<dbReference type="Proteomes" id="UP000253919">
    <property type="component" value="Unassembled WGS sequence"/>
</dbReference>
<reference evidence="7 8" key="1">
    <citation type="submission" date="2018-04" db="EMBL/GenBank/DDBJ databases">
        <title>Adhaeribacter sp. HMF7616 genome sequencing and assembly.</title>
        <authorList>
            <person name="Kang H."/>
            <person name="Kang J."/>
            <person name="Cha I."/>
            <person name="Kim H."/>
            <person name="Joh K."/>
        </authorList>
    </citation>
    <scope>NUCLEOTIDE SEQUENCE [LARGE SCALE GENOMIC DNA]</scope>
    <source>
        <strain evidence="7 8">HMF7616</strain>
    </source>
</reference>
<evidence type="ECO:0000256" key="2">
    <source>
        <dbReference type="ARBA" id="ARBA00008465"/>
    </source>
</evidence>
<dbReference type="EMBL" id="QASA01000001">
    <property type="protein sequence ID" value="RDC66544.1"/>
    <property type="molecule type" value="Genomic_DNA"/>
</dbReference>
<dbReference type="AlphaFoldDB" id="A0A369QP94"/>
<evidence type="ECO:0000256" key="4">
    <source>
        <dbReference type="ARBA" id="ARBA00023235"/>
    </source>
</evidence>
<dbReference type="InterPro" id="IPR006099">
    <property type="entry name" value="MeMalonylCoA_mutase_a/b_cat"/>
</dbReference>
<dbReference type="Gene3D" id="3.40.50.280">
    <property type="entry name" value="Cobalamin-binding domain"/>
    <property type="match status" value="1"/>
</dbReference>
<sequence>MPELPEPAALFPEFKASTAADWIAKVRQDLNGENPDQLLWHSPAGITVKPCYHPEDAANQPWTFATPGQFPFVRGNKTKSNHWELIQTIAVGQDTAAAVDKGVQALAEGADGLHFVIQQAKLFDFAYLVQKIDYARVAVSFTLSDRPAAFLAAYYHQLQASGVAVGQVKGFVHYKPEIAHENYTSTYFDELAELLQLTQNSPELQSLSVDGAYFAVKGGNIIQEIAFTISVAVAYLDALTERGFTPETVARQMQFLVATGTDYFFEIAKLRAIQVLWATIVTSYGLAPEVAAHLRLHSQTSRWYQTTFDPYTNLLRTTTETMAAVIGGCHSLCIASFDSTIRPENNSSERLARNISLILKEEAYLHQSIDPAGGSYYLEALTQQLAQEAWQLFQSTESQGGFVAAWQHHTVQDALNAVAQQKFKKIAAGETVLVGTNKFINSQEQFDYNPEELIQSKNFDTNRGAYSLEVMRFAVELHFRKRRQRPKAVVVSIGETIQRHIHASFAKEFFGCAGFQTEVQQFHSVAQAIEALQTISGQVIVLSSSTEEYQSFAQQLGPILKSHKDQPAVILAANPQHMKAELKEQGFDEFIFQGCDTAAIVSRIQEKLQKE</sequence>
<dbReference type="InterPro" id="IPR036724">
    <property type="entry name" value="Cobalamin-bd_sf"/>
</dbReference>